<accession>A0ABY2YRR2</accession>
<keyword evidence="1" id="KW-0732">Signal</keyword>
<protein>
    <submittedName>
        <fullName evidence="2">Uncharacterized protein</fullName>
    </submittedName>
</protein>
<name>A0ABY2YRR2_9LACO</name>
<dbReference type="Proteomes" id="UP000767392">
    <property type="component" value="Unassembled WGS sequence"/>
</dbReference>
<feature type="chain" id="PRO_5047114621" evidence="1">
    <location>
        <begin position="26"/>
        <end position="427"/>
    </location>
</feature>
<sequence length="427" mass="49213">MNKKLMLSLICSILLLITLQTKVNADSPAHNVEDVFTNEFFQDGSYTNQINGGKGGSKFTGYDNNIRNISMGIDQNEKYIELTYGSKGSKGGNDRYVNFQMEFNNKLRNNNNMIDGSKTKIYHNLEKENSRTKPVLLSSMHQYNNNNNDGQKVYSYSFDFKNYHSGSITLRIYFKNDAKERNFSYGSKEPLIYLYYKSGDKKYDKDNNFKSEFHIFETAQTFYYDDLVNAMINRIQKERADFQSIVENSTLLNDYKNQLSNKINKTTLFTKRKNPIYLSYPKITSINQILQVIDTQENIISSLQKITLLKINNFPSLNFQTKSSNDNSTNLSKSIKLQISKFNIPSFHISLSLSPLVNKNNALFGQTFYIDNKLVNPNVTFNYFNKQSTDNSTDYYQMPNIKLNFPPYTAPSGNYKGTATWNLVDGP</sequence>
<dbReference type="RefSeq" id="WP_105988313.1">
    <property type="nucleotide sequence ID" value="NZ_POST01000005.1"/>
</dbReference>
<feature type="signal peptide" evidence="1">
    <location>
        <begin position="1"/>
        <end position="25"/>
    </location>
</feature>
<keyword evidence="3" id="KW-1185">Reference proteome</keyword>
<gene>
    <name evidence="2" type="ORF">DY048_06590</name>
</gene>
<evidence type="ECO:0000313" key="3">
    <source>
        <dbReference type="Proteomes" id="UP000767392"/>
    </source>
</evidence>
<reference evidence="2 3" key="1">
    <citation type="submission" date="2018-08" db="EMBL/GenBank/DDBJ databases">
        <title>Comparative genomics of wild bee and flower associated Lactobacillus reveals potential adaptation to the bee host.</title>
        <authorList>
            <person name="Vuong H.Q."/>
            <person name="Mcfrederick Q.S."/>
        </authorList>
    </citation>
    <scope>NUCLEOTIDE SEQUENCE [LARGE SCALE GENOMIC DNA]</scope>
    <source>
        <strain evidence="2 3">HV_04</strain>
    </source>
</reference>
<proteinExistence type="predicted"/>
<comment type="caution">
    <text evidence="2">The sequence shown here is derived from an EMBL/GenBank/DDBJ whole genome shotgun (WGS) entry which is preliminary data.</text>
</comment>
<organism evidence="2 3">
    <name type="scientific">Apilactobacillus timberlakei</name>
    <dbReference type="NCBI Taxonomy" id="2008380"/>
    <lineage>
        <taxon>Bacteria</taxon>
        <taxon>Bacillati</taxon>
        <taxon>Bacillota</taxon>
        <taxon>Bacilli</taxon>
        <taxon>Lactobacillales</taxon>
        <taxon>Lactobacillaceae</taxon>
        <taxon>Apilactobacillus</taxon>
    </lineage>
</organism>
<evidence type="ECO:0000256" key="1">
    <source>
        <dbReference type="SAM" id="SignalP"/>
    </source>
</evidence>
<evidence type="ECO:0000313" key="2">
    <source>
        <dbReference type="EMBL" id="TPR12839.1"/>
    </source>
</evidence>
<dbReference type="EMBL" id="QUAM01000005">
    <property type="protein sequence ID" value="TPR12839.1"/>
    <property type="molecule type" value="Genomic_DNA"/>
</dbReference>